<dbReference type="InterPro" id="IPR012133">
    <property type="entry name" value="Alpha-hydoxy_acid_DH_FMN"/>
</dbReference>
<evidence type="ECO:0000256" key="4">
    <source>
        <dbReference type="ARBA" id="ARBA00023002"/>
    </source>
</evidence>
<dbReference type="EMBL" id="JAGIYY010000001">
    <property type="protein sequence ID" value="MBP0437359.1"/>
    <property type="molecule type" value="Genomic_DNA"/>
</dbReference>
<evidence type="ECO:0000313" key="9">
    <source>
        <dbReference type="EMBL" id="MBP0437359.1"/>
    </source>
</evidence>
<comment type="cofactor">
    <cofactor evidence="1">
        <name>FMN</name>
        <dbReference type="ChEBI" id="CHEBI:58210"/>
    </cofactor>
</comment>
<proteinExistence type="inferred from homology"/>
<protein>
    <submittedName>
        <fullName evidence="9">Alpha-hydroxy-acid oxidizing protein</fullName>
    </submittedName>
</protein>
<feature type="binding site" evidence="7">
    <location>
        <position position="281"/>
    </location>
    <ligand>
        <name>glyoxylate</name>
        <dbReference type="ChEBI" id="CHEBI:36655"/>
    </ligand>
</feature>
<dbReference type="GO" id="GO:0010181">
    <property type="term" value="F:FMN binding"/>
    <property type="evidence" value="ECO:0007669"/>
    <property type="project" value="InterPro"/>
</dbReference>
<feature type="binding site" evidence="7">
    <location>
        <begin position="332"/>
        <end position="333"/>
    </location>
    <ligand>
        <name>FMN</name>
        <dbReference type="ChEBI" id="CHEBI:58210"/>
    </ligand>
</feature>
<feature type="binding site" evidence="7">
    <location>
        <position position="278"/>
    </location>
    <ligand>
        <name>glyoxylate</name>
        <dbReference type="ChEBI" id="CHEBI:36655"/>
    </ligand>
</feature>
<dbReference type="GO" id="GO:0004459">
    <property type="term" value="F:L-lactate dehydrogenase (NAD+) activity"/>
    <property type="evidence" value="ECO:0007669"/>
    <property type="project" value="TreeGrafter"/>
</dbReference>
<feature type="binding site" evidence="7">
    <location>
        <position position="105"/>
    </location>
    <ligand>
        <name>FMN</name>
        <dbReference type="ChEBI" id="CHEBI:58210"/>
    </ligand>
</feature>
<dbReference type="PANTHER" id="PTHR10578">
    <property type="entry name" value="S -2-HYDROXY-ACID OXIDASE-RELATED"/>
    <property type="match status" value="1"/>
</dbReference>
<dbReference type="FunFam" id="3.20.20.70:FF:000029">
    <property type="entry name" value="L-lactate dehydrogenase"/>
    <property type="match status" value="1"/>
</dbReference>
<sequence length="402" mass="43917">MLLNFHDYRAQARKRLPRFLFDYIDRGAEDETAPRQHRADLDALRFRPDMLTGHATRDLSVVVFNKQLPFPLIVAPTALAGLVLHNGEIALARGAETLSLPYCVSTQAITSIEAIRAGAPEADLWFQLYVWKNREQMRSLLQRVAGCGIDTLVVTADTPVLPNREYNLRNGLTTPLQPSFRVALDLALHPRWSLQVLTTYLRQGGLPQLGNYPPAFRTRVGRAAMAADFTIDHCLSWRDIAELRRAWSGRLLVKGILTVNNAEQAFREGADGIVVSTHGARNLDSVVSTARALPPIADAVGDKLTLLADSCIQRGSDVIKYLALGARAVMLGRAPLWGLTAGGQKGAEAMLTLLGREIDLTLALLGREALSDLEGCIDKEDGGDANPRSNCSLAARSALEQV</sequence>
<accession>A0A8J7UFQ7</accession>
<dbReference type="PROSITE" id="PS51349">
    <property type="entry name" value="FMN_HYDROXY_ACID_DH_2"/>
    <property type="match status" value="1"/>
</dbReference>
<dbReference type="SUPFAM" id="SSF51395">
    <property type="entry name" value="FMN-linked oxidoreductases"/>
    <property type="match status" value="1"/>
</dbReference>
<feature type="binding site" evidence="7">
    <location>
        <position position="155"/>
    </location>
    <ligand>
        <name>FMN</name>
        <dbReference type="ChEBI" id="CHEBI:58210"/>
    </ligand>
</feature>
<dbReference type="InterPro" id="IPR000262">
    <property type="entry name" value="FMN-dep_DH"/>
</dbReference>
<dbReference type="CDD" id="cd02809">
    <property type="entry name" value="alpha_hydroxyacid_oxid_FMN"/>
    <property type="match status" value="1"/>
</dbReference>
<dbReference type="Gene3D" id="3.20.20.70">
    <property type="entry name" value="Aldolase class I"/>
    <property type="match status" value="1"/>
</dbReference>
<dbReference type="PANTHER" id="PTHR10578:SF107">
    <property type="entry name" value="2-HYDROXYACID OXIDASE 1"/>
    <property type="match status" value="1"/>
</dbReference>
<feature type="binding site" evidence="7">
    <location>
        <position position="164"/>
    </location>
    <ligand>
        <name>glyoxylate</name>
        <dbReference type="ChEBI" id="CHEBI:36655"/>
    </ligand>
</feature>
<evidence type="ECO:0000256" key="3">
    <source>
        <dbReference type="ARBA" id="ARBA00022643"/>
    </source>
</evidence>
<name>A0A8J7UFQ7_9HYPH</name>
<feature type="binding site" evidence="7">
    <location>
        <position position="129"/>
    </location>
    <ligand>
        <name>glyoxylate</name>
        <dbReference type="ChEBI" id="CHEBI:36655"/>
    </ligand>
</feature>
<feature type="binding site" evidence="7">
    <location>
        <position position="23"/>
    </location>
    <ligand>
        <name>glyoxylate</name>
        <dbReference type="ChEBI" id="CHEBI:36655"/>
    </ligand>
</feature>
<comment type="caution">
    <text evidence="9">The sequence shown here is derived from an EMBL/GenBank/DDBJ whole genome shotgun (WGS) entry which is preliminary data.</text>
</comment>
<keyword evidence="3 7" id="KW-0288">FMN</keyword>
<evidence type="ECO:0000256" key="6">
    <source>
        <dbReference type="PIRSR" id="PIRSR000138-1"/>
    </source>
</evidence>
<feature type="binding site" evidence="7">
    <location>
        <position position="276"/>
    </location>
    <ligand>
        <name>FMN</name>
        <dbReference type="ChEBI" id="CHEBI:58210"/>
    </ligand>
</feature>
<evidence type="ECO:0000256" key="1">
    <source>
        <dbReference type="ARBA" id="ARBA00001917"/>
    </source>
</evidence>
<dbReference type="PIRSF" id="PIRSF000138">
    <property type="entry name" value="Al-hdrx_acd_dh"/>
    <property type="match status" value="1"/>
</dbReference>
<dbReference type="RefSeq" id="WP_209333376.1">
    <property type="nucleotide sequence ID" value="NZ_JAGIYY010000001.1"/>
</dbReference>
<feature type="binding site" evidence="7">
    <location>
        <begin position="76"/>
        <end position="78"/>
    </location>
    <ligand>
        <name>FMN</name>
        <dbReference type="ChEBI" id="CHEBI:58210"/>
    </ligand>
</feature>
<evidence type="ECO:0000313" key="10">
    <source>
        <dbReference type="Proteomes" id="UP000666240"/>
    </source>
</evidence>
<evidence type="ECO:0000256" key="7">
    <source>
        <dbReference type="PIRSR" id="PIRSR000138-2"/>
    </source>
</evidence>
<dbReference type="InterPro" id="IPR013785">
    <property type="entry name" value="Aldolase_TIM"/>
</dbReference>
<dbReference type="GO" id="GO:0009060">
    <property type="term" value="P:aerobic respiration"/>
    <property type="evidence" value="ECO:0007669"/>
    <property type="project" value="TreeGrafter"/>
</dbReference>
<dbReference type="Proteomes" id="UP000666240">
    <property type="component" value="Unassembled WGS sequence"/>
</dbReference>
<dbReference type="GO" id="GO:0005886">
    <property type="term" value="C:plasma membrane"/>
    <property type="evidence" value="ECO:0007669"/>
    <property type="project" value="TreeGrafter"/>
</dbReference>
<feature type="active site" description="Proton acceptor" evidence="6">
    <location>
        <position position="278"/>
    </location>
</feature>
<feature type="domain" description="FMN hydroxy acid dehydrogenase" evidence="8">
    <location>
        <begin position="1"/>
        <end position="383"/>
    </location>
</feature>
<gene>
    <name evidence="9" type="ORF">J5Y06_01675</name>
</gene>
<comment type="similarity">
    <text evidence="5">Belongs to the FMN-dependent alpha-hydroxy acid dehydrogenase family.</text>
</comment>
<organism evidence="9 10">
    <name type="scientific">Tianweitania sediminis</name>
    <dbReference type="NCBI Taxonomy" id="1502156"/>
    <lineage>
        <taxon>Bacteria</taxon>
        <taxon>Pseudomonadati</taxon>
        <taxon>Pseudomonadota</taxon>
        <taxon>Alphaproteobacteria</taxon>
        <taxon>Hyphomicrobiales</taxon>
        <taxon>Phyllobacteriaceae</taxon>
        <taxon>Tianweitania</taxon>
    </lineage>
</organism>
<keyword evidence="10" id="KW-1185">Reference proteome</keyword>
<evidence type="ECO:0000256" key="2">
    <source>
        <dbReference type="ARBA" id="ARBA00022630"/>
    </source>
</evidence>
<evidence type="ECO:0000259" key="8">
    <source>
        <dbReference type="PROSITE" id="PS51349"/>
    </source>
</evidence>
<reference evidence="9" key="1">
    <citation type="submission" date="2021-03" db="EMBL/GenBank/DDBJ databases">
        <title>Genome sequencing and assembly of Tianweitania sediminis.</title>
        <authorList>
            <person name="Chhetri G."/>
        </authorList>
    </citation>
    <scope>NUCLEOTIDE SEQUENCE</scope>
    <source>
        <strain evidence="9">Z8</strain>
    </source>
</reference>
<feature type="binding site" evidence="7">
    <location>
        <position position="254"/>
    </location>
    <ligand>
        <name>FMN</name>
        <dbReference type="ChEBI" id="CHEBI:58210"/>
    </ligand>
</feature>
<feature type="binding site" evidence="7">
    <location>
        <position position="127"/>
    </location>
    <ligand>
        <name>FMN</name>
        <dbReference type="ChEBI" id="CHEBI:58210"/>
    </ligand>
</feature>
<keyword evidence="2 7" id="KW-0285">Flavoprotein</keyword>
<dbReference type="AlphaFoldDB" id="A0A8J7UFQ7"/>
<dbReference type="Pfam" id="PF01070">
    <property type="entry name" value="FMN_dh"/>
    <property type="match status" value="1"/>
</dbReference>
<evidence type="ECO:0000256" key="5">
    <source>
        <dbReference type="ARBA" id="ARBA00024042"/>
    </source>
</evidence>
<keyword evidence="4" id="KW-0560">Oxidoreductase</keyword>
<dbReference type="InterPro" id="IPR037396">
    <property type="entry name" value="FMN_HAD"/>
</dbReference>